<dbReference type="InParanoid" id="I7MMI3"/>
<evidence type="ECO:0000256" key="1">
    <source>
        <dbReference type="SAM" id="Phobius"/>
    </source>
</evidence>
<dbReference type="OrthoDB" id="290266at2759"/>
<keyword evidence="1 3" id="KW-0812">Transmembrane</keyword>
<feature type="chain" id="PRO_5003712479" evidence="2">
    <location>
        <begin position="22"/>
        <end position="1812"/>
    </location>
</feature>
<evidence type="ECO:0000256" key="2">
    <source>
        <dbReference type="SAM" id="SignalP"/>
    </source>
</evidence>
<feature type="transmembrane region" description="Helical" evidence="1">
    <location>
        <begin position="1707"/>
        <end position="1727"/>
    </location>
</feature>
<dbReference type="GeneID" id="7830690"/>
<protein>
    <submittedName>
        <fullName evidence="3">Transmembrane protein, putative</fullName>
    </submittedName>
</protein>
<reference evidence="4" key="1">
    <citation type="journal article" date="2006" name="PLoS Biol.">
        <title>Macronuclear genome sequence of the ciliate Tetrahymena thermophila, a model eukaryote.</title>
        <authorList>
            <person name="Eisen J.A."/>
            <person name="Coyne R.S."/>
            <person name="Wu M."/>
            <person name="Wu D."/>
            <person name="Thiagarajan M."/>
            <person name="Wortman J.R."/>
            <person name="Badger J.H."/>
            <person name="Ren Q."/>
            <person name="Amedeo P."/>
            <person name="Jones K.M."/>
            <person name="Tallon L.J."/>
            <person name="Delcher A.L."/>
            <person name="Salzberg S.L."/>
            <person name="Silva J.C."/>
            <person name="Haas B.J."/>
            <person name="Majoros W.H."/>
            <person name="Farzad M."/>
            <person name="Carlton J.M."/>
            <person name="Smith R.K. Jr."/>
            <person name="Garg J."/>
            <person name="Pearlman R.E."/>
            <person name="Karrer K.M."/>
            <person name="Sun L."/>
            <person name="Manning G."/>
            <person name="Elde N.C."/>
            <person name="Turkewitz A.P."/>
            <person name="Asai D.J."/>
            <person name="Wilkes D.E."/>
            <person name="Wang Y."/>
            <person name="Cai H."/>
            <person name="Collins K."/>
            <person name="Stewart B.A."/>
            <person name="Lee S.R."/>
            <person name="Wilamowska K."/>
            <person name="Weinberg Z."/>
            <person name="Ruzzo W.L."/>
            <person name="Wloga D."/>
            <person name="Gaertig J."/>
            <person name="Frankel J."/>
            <person name="Tsao C.-C."/>
            <person name="Gorovsky M.A."/>
            <person name="Keeling P.J."/>
            <person name="Waller R.F."/>
            <person name="Patron N.J."/>
            <person name="Cherry J.M."/>
            <person name="Stover N.A."/>
            <person name="Krieger C.J."/>
            <person name="del Toro C."/>
            <person name="Ryder H.F."/>
            <person name="Williamson S.C."/>
            <person name="Barbeau R.A."/>
            <person name="Hamilton E.P."/>
            <person name="Orias E."/>
        </authorList>
    </citation>
    <scope>NUCLEOTIDE SEQUENCE [LARGE SCALE GENOMIC DNA]</scope>
    <source>
        <strain evidence="4">SB210</strain>
    </source>
</reference>
<evidence type="ECO:0000313" key="3">
    <source>
        <dbReference type="EMBL" id="EAS04914.2"/>
    </source>
</evidence>
<keyword evidence="4" id="KW-1185">Reference proteome</keyword>
<accession>I7MMI3</accession>
<proteinExistence type="predicted"/>
<keyword evidence="2" id="KW-0732">Signal</keyword>
<gene>
    <name evidence="3" type="ORF">TTHERM_00684580</name>
</gene>
<evidence type="ECO:0000313" key="4">
    <source>
        <dbReference type="Proteomes" id="UP000009168"/>
    </source>
</evidence>
<dbReference type="EMBL" id="GG662435">
    <property type="protein sequence ID" value="EAS04914.2"/>
    <property type="molecule type" value="Genomic_DNA"/>
</dbReference>
<sequence length="1812" mass="208865">MSKKSYKALAILFLIFCLTSAASPEVVELHKEKIFEFKKANGPLVYEIQANLVKNQADYLMIEVESLTLRQDTQIYISLQGKTPLSKKDSDVVCSRYEYDVCLIPASQIKQFNPSSDDVKVIFTVSCQNDCSFELYTSYENSLPLPINDEKILVVKESNDLELQIQIENTTEKPINTFILTAELLNPIEIEHYFTMSVISEDDAKVIYEAGQLGYGPIKGVFEIRGDKICKGKCSLHLLIDAKKGSLIKINTYGYDKVREVDPFKIYYDQVEANSELVMKLDLNYFKEIEHINLNQKTINFQLVPKSGTCSLSVHPSQIQPQDQSSYMFKSEEENAQAIRIHYDQHKREDHVYWINIKTKKSRCVFSIKADFVDNLNQQITINHPITGKASKATPEEYKLTLLGNHSQTVKVVLHGDNPYAELYIKLCPSADNCIVTQGDIQKKKGFFQISNPSSSQSQIVKFNHVPQNCPEYKDYKEVHDSFPSCTYLIVVYSPQKDFEYTIEAISSSKYIRHIAIRENESIFDSVAEQEDNIYRFQVVDIIDEVKFVAKTLFGKITVSAFFSADGTNVSLDNNSYPIQVSQWNEMSFQNPKIGFYYITVFGNTDSQYTITPVVNRPEKRGEINILKLKQDIPQQVMESTGSKLSYFEISITNFEDKYPEVWVKLDQNTNEYQVYMTKDRDLFITGKYENFEWQFTQHSKTDLHLDSDAISSIQKKKLYIIVVPVHKELSQFYVIKYHFSFAYSILEYSKPAKGHISSQSTVLYKIPILQPKNLQITKTVVNSRQNNIKIQLDFNEIFSGQASYFKEYSNDIASIPEETIQKGCQNQGSNMCYLYINLLSNQECDYQIQVDEQVEGTPIMAYDGYSNLLLVPDRISKPIQVNYIINKPETVVITTQNAKGLIICATIINSQSQFDMIDYPQQSACQYKSDGKQFYDHNYIKVPKKDIEEFCKFSDPRYVCGLDISIFTSNDSDIQDKFRLSINSGIVELQKGKPVVGHAGQQSMEYFKYISNSEDPIKIHVLPLDSSEIDVFVVFGEENRPLPFKDYGWSLQLQNYDDNILEISQPLEIQNGSLQGVYIIGVYSKFAYSRFQITVTQEILHVQELFQNSIYNYKLSANSGLYFEYTPHPAETEFTIKIIPQYGKPKIAVKKMNLGIIQNGSLPDIIGGNYALSNKYDAESEQLNVKILDCDDCMYYIQVYSFNQNSKFALQISATESQLMLYNQIYSYKFESQRKTQKLQYHSQEQGFLILNTEYGEAQATVTLNGKDVLYKLLYFVEIPYTIGQDLQVSISCSECSFSVQAVKFDDLVTYKFGQLKYLALEPNQEFKIQFFFNPQQPEELLKLNILVENVVSDEHTLLLYKPEVVIHYIEKRYDNYQAVSYSMHKFHESYSLSFKAKQGQYQIMLKWPVNPKYKDLQDKLFLKVFMTQNDSIFLQPNAHYSAHLLGDSKTEIVQKKTVSTELQEHETGMEIVFHVCYGKLDSLGLIRYTDNKQHITRSILLTEAPKNVYIYESFEKEKEIFFELKTGKQETFFNVHSQKIQKGQISLYQQIKLPSESISFDVKDDKVNLFFEGVSIKTEYQLENVKPKIKYEVYLFKKVQDVQNQLCPQIDLLELDDGVEEKPNEVKKESGLFITSYISEQFNENQTVSFDKKKILEDRDFNNFYFTVQASVEYNHQQAKLMYNIEKVYSVDSPIYQEQSDAFNYILYAIIVGSAITIVILVILVRRKMKYGLLPETNEVQLEQVVQQEVSHMKAPNHVISANQSIHVDQNLGVPDQENMKPSSITSINPSSAVSINNTQRGSARKIVNV</sequence>
<feature type="signal peptide" evidence="2">
    <location>
        <begin position="1"/>
        <end position="21"/>
    </location>
</feature>
<name>I7MMI3_TETTS</name>
<dbReference type="KEGG" id="tet:TTHERM_00684580"/>
<organism evidence="3 4">
    <name type="scientific">Tetrahymena thermophila (strain SB210)</name>
    <dbReference type="NCBI Taxonomy" id="312017"/>
    <lineage>
        <taxon>Eukaryota</taxon>
        <taxon>Sar</taxon>
        <taxon>Alveolata</taxon>
        <taxon>Ciliophora</taxon>
        <taxon>Intramacronucleata</taxon>
        <taxon>Oligohymenophorea</taxon>
        <taxon>Hymenostomatida</taxon>
        <taxon>Tetrahymenina</taxon>
        <taxon>Tetrahymenidae</taxon>
        <taxon>Tetrahymena</taxon>
    </lineage>
</organism>
<dbReference type="Proteomes" id="UP000009168">
    <property type="component" value="Unassembled WGS sequence"/>
</dbReference>
<dbReference type="RefSeq" id="XP_001025159.2">
    <property type="nucleotide sequence ID" value="XM_001025159.2"/>
</dbReference>
<keyword evidence="1" id="KW-1133">Transmembrane helix</keyword>
<keyword evidence="1" id="KW-0472">Membrane</keyword>